<evidence type="ECO:0000256" key="3">
    <source>
        <dbReference type="ARBA" id="ARBA00011738"/>
    </source>
</evidence>
<dbReference type="SUPFAM" id="SSF51064">
    <property type="entry name" value="Head domain of nucleotide exchange factor GrpE"/>
    <property type="match status" value="1"/>
</dbReference>
<evidence type="ECO:0000256" key="4">
    <source>
        <dbReference type="ARBA" id="ARBA00022490"/>
    </source>
</evidence>
<name>A0A382CDK1_9ZZZZ</name>
<dbReference type="FunFam" id="2.30.22.10:FF:000001">
    <property type="entry name" value="Protein GrpE"/>
    <property type="match status" value="1"/>
</dbReference>
<dbReference type="NCBIfam" id="NF010737">
    <property type="entry name" value="PRK14139.1"/>
    <property type="match status" value="1"/>
</dbReference>
<evidence type="ECO:0000313" key="8">
    <source>
        <dbReference type="EMBL" id="SVB23929.1"/>
    </source>
</evidence>
<dbReference type="GO" id="GO:0051087">
    <property type="term" value="F:protein-folding chaperone binding"/>
    <property type="evidence" value="ECO:0007669"/>
    <property type="project" value="InterPro"/>
</dbReference>
<dbReference type="PROSITE" id="PS01071">
    <property type="entry name" value="GRPE"/>
    <property type="match status" value="1"/>
</dbReference>
<dbReference type="GO" id="GO:0005829">
    <property type="term" value="C:cytosol"/>
    <property type="evidence" value="ECO:0007669"/>
    <property type="project" value="TreeGrafter"/>
</dbReference>
<dbReference type="PANTHER" id="PTHR21237">
    <property type="entry name" value="GRPE PROTEIN"/>
    <property type="match status" value="1"/>
</dbReference>
<dbReference type="GO" id="GO:0006457">
    <property type="term" value="P:protein folding"/>
    <property type="evidence" value="ECO:0007669"/>
    <property type="project" value="InterPro"/>
</dbReference>
<sequence length="202" mass="22988">MSDQKKDIVEDETDDKQEQELERQEKIDNEFDAEVAAENSENMESKEVDVEFLQGQLEKLQEQSKVSLDKVVRAQAEMENLRKRAARDVENAHKYALEKFTNELLPIMDSLELGLSASVKAKNLDDLCKGMELTLEMFNTVMEKFGITMIEPKGEKFNPELHDAVSMQETDDSNSGIIIEVMQKGYTLNGRLIRPAMVVVAK</sequence>
<dbReference type="InterPro" id="IPR009012">
    <property type="entry name" value="GrpE_head"/>
</dbReference>
<reference evidence="8" key="1">
    <citation type="submission" date="2018-05" db="EMBL/GenBank/DDBJ databases">
        <authorList>
            <person name="Lanie J.A."/>
            <person name="Ng W.-L."/>
            <person name="Kazmierczak K.M."/>
            <person name="Andrzejewski T.M."/>
            <person name="Davidsen T.M."/>
            <person name="Wayne K.J."/>
            <person name="Tettelin H."/>
            <person name="Glass J.I."/>
            <person name="Rusch D."/>
            <person name="Podicherti R."/>
            <person name="Tsui H.-C.T."/>
            <person name="Winkler M.E."/>
        </authorList>
    </citation>
    <scope>NUCLEOTIDE SEQUENCE</scope>
</reference>
<evidence type="ECO:0000256" key="2">
    <source>
        <dbReference type="ARBA" id="ARBA00009054"/>
    </source>
</evidence>
<evidence type="ECO:0008006" key="9">
    <source>
        <dbReference type="Google" id="ProtNLM"/>
    </source>
</evidence>
<evidence type="ECO:0000256" key="1">
    <source>
        <dbReference type="ARBA" id="ARBA00004496"/>
    </source>
</evidence>
<dbReference type="SUPFAM" id="SSF58014">
    <property type="entry name" value="Coiled-coil domain of nucleotide exchange factor GrpE"/>
    <property type="match status" value="1"/>
</dbReference>
<dbReference type="HAMAP" id="MF_01151">
    <property type="entry name" value="GrpE"/>
    <property type="match status" value="1"/>
</dbReference>
<evidence type="ECO:0000256" key="7">
    <source>
        <dbReference type="SAM" id="MobiDB-lite"/>
    </source>
</evidence>
<dbReference type="GO" id="GO:0042803">
    <property type="term" value="F:protein homodimerization activity"/>
    <property type="evidence" value="ECO:0007669"/>
    <property type="project" value="InterPro"/>
</dbReference>
<gene>
    <name evidence="8" type="ORF">METZ01_LOCUS176783</name>
</gene>
<dbReference type="PRINTS" id="PR00773">
    <property type="entry name" value="GRPEPROTEIN"/>
</dbReference>
<keyword evidence="4" id="KW-0963">Cytoplasm</keyword>
<dbReference type="PANTHER" id="PTHR21237:SF23">
    <property type="entry name" value="GRPE PROTEIN HOMOLOG, MITOCHONDRIAL"/>
    <property type="match status" value="1"/>
</dbReference>
<accession>A0A382CDK1</accession>
<dbReference type="NCBIfam" id="NF010748">
    <property type="entry name" value="PRK14150.1"/>
    <property type="match status" value="1"/>
</dbReference>
<evidence type="ECO:0000256" key="6">
    <source>
        <dbReference type="ARBA" id="ARBA00023186"/>
    </source>
</evidence>
<keyword evidence="6" id="KW-0143">Chaperone</keyword>
<dbReference type="Pfam" id="PF01025">
    <property type="entry name" value="GrpE"/>
    <property type="match status" value="1"/>
</dbReference>
<dbReference type="GO" id="GO:0000774">
    <property type="term" value="F:adenyl-nucleotide exchange factor activity"/>
    <property type="evidence" value="ECO:0007669"/>
    <property type="project" value="InterPro"/>
</dbReference>
<protein>
    <recommendedName>
        <fullName evidence="9">GrpE protein homolog</fullName>
    </recommendedName>
</protein>
<dbReference type="Gene3D" id="2.30.22.10">
    <property type="entry name" value="Head domain of nucleotide exchange factor GrpE"/>
    <property type="match status" value="1"/>
</dbReference>
<dbReference type="EMBL" id="UINC01033911">
    <property type="protein sequence ID" value="SVB23929.1"/>
    <property type="molecule type" value="Genomic_DNA"/>
</dbReference>
<evidence type="ECO:0000256" key="5">
    <source>
        <dbReference type="ARBA" id="ARBA00023016"/>
    </source>
</evidence>
<organism evidence="8">
    <name type="scientific">marine metagenome</name>
    <dbReference type="NCBI Taxonomy" id="408172"/>
    <lineage>
        <taxon>unclassified sequences</taxon>
        <taxon>metagenomes</taxon>
        <taxon>ecological metagenomes</taxon>
    </lineage>
</organism>
<keyword evidence="5" id="KW-0346">Stress response</keyword>
<dbReference type="Gene3D" id="3.90.20.20">
    <property type="match status" value="1"/>
</dbReference>
<comment type="subcellular location">
    <subcellularLocation>
        <location evidence="1">Cytoplasm</location>
    </subcellularLocation>
</comment>
<dbReference type="NCBIfam" id="NF010738">
    <property type="entry name" value="PRK14140.1"/>
    <property type="match status" value="1"/>
</dbReference>
<dbReference type="InterPro" id="IPR000740">
    <property type="entry name" value="GrpE"/>
</dbReference>
<proteinExistence type="inferred from homology"/>
<dbReference type="InterPro" id="IPR013805">
    <property type="entry name" value="GrpE_CC"/>
</dbReference>
<feature type="compositionally biased region" description="Basic and acidic residues" evidence="7">
    <location>
        <begin position="16"/>
        <end position="29"/>
    </location>
</feature>
<dbReference type="AlphaFoldDB" id="A0A382CDK1"/>
<dbReference type="CDD" id="cd00446">
    <property type="entry name" value="GrpE"/>
    <property type="match status" value="1"/>
</dbReference>
<dbReference type="GO" id="GO:0051082">
    <property type="term" value="F:unfolded protein binding"/>
    <property type="evidence" value="ECO:0007669"/>
    <property type="project" value="TreeGrafter"/>
</dbReference>
<comment type="subunit">
    <text evidence="3">Homodimer.</text>
</comment>
<feature type="region of interest" description="Disordered" evidence="7">
    <location>
        <begin position="1"/>
        <end position="30"/>
    </location>
</feature>
<comment type="similarity">
    <text evidence="2">Belongs to the GrpE family.</text>
</comment>